<dbReference type="InterPro" id="IPR036812">
    <property type="entry name" value="NAD(P)_OxRdtase_dom_sf"/>
</dbReference>
<dbReference type="CDD" id="cd19124">
    <property type="entry name" value="AKR_AKR4A_4B"/>
    <property type="match status" value="2"/>
</dbReference>
<dbReference type="PANTHER" id="PTHR11732">
    <property type="entry name" value="ALDO/KETO REDUCTASE"/>
    <property type="match status" value="1"/>
</dbReference>
<dbReference type="InterPro" id="IPR044497">
    <property type="entry name" value="AKR4A/B"/>
</dbReference>
<dbReference type="OrthoDB" id="416253at2759"/>
<dbReference type="AlphaFoldDB" id="A0A9E7HL68"/>
<organism evidence="4 5">
    <name type="scientific">Musa troglodytarum</name>
    <name type="common">fe'i banana</name>
    <dbReference type="NCBI Taxonomy" id="320322"/>
    <lineage>
        <taxon>Eukaryota</taxon>
        <taxon>Viridiplantae</taxon>
        <taxon>Streptophyta</taxon>
        <taxon>Embryophyta</taxon>
        <taxon>Tracheophyta</taxon>
        <taxon>Spermatophyta</taxon>
        <taxon>Magnoliopsida</taxon>
        <taxon>Liliopsida</taxon>
        <taxon>Zingiberales</taxon>
        <taxon>Musaceae</taxon>
        <taxon>Musa</taxon>
    </lineage>
</organism>
<dbReference type="FunFam" id="3.20.20.100:FF:000014">
    <property type="entry name" value="NAD(P)-linked oxidoreductase superfamily protein"/>
    <property type="match status" value="2"/>
</dbReference>
<proteinExistence type="inferred from homology"/>
<feature type="domain" description="NADP-dependent oxidoreductase" evidence="3">
    <location>
        <begin position="363"/>
        <end position="633"/>
    </location>
</feature>
<dbReference type="GO" id="GO:1990641">
    <property type="term" value="P:response to iron ion starvation"/>
    <property type="evidence" value="ECO:0007669"/>
    <property type="project" value="UniProtKB-ARBA"/>
</dbReference>
<accession>A0A9E7HL68</accession>
<dbReference type="PROSITE" id="PS00062">
    <property type="entry name" value="ALDOKETO_REDUCTASE_2"/>
    <property type="match status" value="2"/>
</dbReference>
<keyword evidence="2" id="KW-0560">Oxidoreductase</keyword>
<evidence type="ECO:0000256" key="2">
    <source>
        <dbReference type="ARBA" id="ARBA00023002"/>
    </source>
</evidence>
<feature type="domain" description="NADP-dependent oxidoreductase" evidence="3">
    <location>
        <begin position="39"/>
        <end position="313"/>
    </location>
</feature>
<dbReference type="GO" id="GO:0033707">
    <property type="term" value="F:3''-deamino-3''-oxonicotianamine reductase activity"/>
    <property type="evidence" value="ECO:0007669"/>
    <property type="project" value="UniProtKB-ARBA"/>
</dbReference>
<dbReference type="Gene3D" id="3.20.20.100">
    <property type="entry name" value="NADP-dependent oxidoreductase domain"/>
    <property type="match status" value="2"/>
</dbReference>
<evidence type="ECO:0000313" key="4">
    <source>
        <dbReference type="EMBL" id="URE32124.1"/>
    </source>
</evidence>
<protein>
    <submittedName>
        <fullName evidence="4">Oxidoreductase 1</fullName>
    </submittedName>
</protein>
<dbReference type="SUPFAM" id="SSF51430">
    <property type="entry name" value="NAD(P)-linked oxidoreductase"/>
    <property type="match status" value="2"/>
</dbReference>
<sequence>MLIFGFHIKTSSHLHHCHSSTMVRIPEVKLSSGGKPMPRIGVGTAVFPFASSEAMRATILRSIELGYRHFDTAAIYQSEEPLGAAIADALRAGAIRSRDELFITSKLWCSDAHPHLVLPALQKTLRNLQLEYLDLYLVHWPVSTRPGKYELPPAKEDLLPIDMSAVWRAMEECHALGLTRSIGVSNFSSKKLETLLSIAKIPPAVNQGNKVEVNPLWQQQKLREFCVAKGIQVCAYSPLGAKGTHWGQNWVMDCGVLEDIAAAKGKTLAQICLRWVYEQGDCVLVKSFNEERMVENLDILDWELSEEEKHEIGQIPQRKGFPGLDFVSDDAPYKSTAELSSSSSSMARMPEVRLSSGGKPMPRIGMGTAVFPFASSEAMRAAILRSIELGYRHFDTAALYQSEEPLGAAIADALRAGAIRSRDELFITSKLWCSDAHPHLVLPALQKTLRNLQLEYLDLYLVHWPVSTRPGKYVLPPAKEDLLPIDMSAVWRAMEECHALGLTRSIGVSNFSSKKLETLLSIAKIPPAVNQVEVNPLWQQQKLREFCVAKGIQVCAYSPLGAKGTHWGQNWVMDCGVLKDIAAAKGKTLAQICLRWVYEQGDCVLVKSFNEERMVENLDILDWELSEEEKHKIGQIPQRKGFPGLDFVSDDAPYKSTAELWDGEI</sequence>
<dbReference type="Pfam" id="PF00248">
    <property type="entry name" value="Aldo_ket_red"/>
    <property type="match status" value="2"/>
</dbReference>
<dbReference type="EMBL" id="CP097510">
    <property type="protein sequence ID" value="URE32124.1"/>
    <property type="molecule type" value="Genomic_DNA"/>
</dbReference>
<evidence type="ECO:0000256" key="1">
    <source>
        <dbReference type="ARBA" id="ARBA00007905"/>
    </source>
</evidence>
<evidence type="ECO:0000259" key="3">
    <source>
        <dbReference type="Pfam" id="PF00248"/>
    </source>
</evidence>
<dbReference type="PRINTS" id="PR00069">
    <property type="entry name" value="ALDKETRDTASE"/>
</dbReference>
<dbReference type="PROSITE" id="PS00063">
    <property type="entry name" value="ALDOKETO_REDUCTASE_3"/>
    <property type="match status" value="2"/>
</dbReference>
<dbReference type="Proteomes" id="UP001055439">
    <property type="component" value="Chromosome 8"/>
</dbReference>
<dbReference type="InterPro" id="IPR020471">
    <property type="entry name" value="AKR"/>
</dbReference>
<evidence type="ECO:0000313" key="5">
    <source>
        <dbReference type="Proteomes" id="UP001055439"/>
    </source>
</evidence>
<name>A0A9E7HL68_9LILI</name>
<comment type="similarity">
    <text evidence="1">Belongs to the aldo/keto reductase family.</text>
</comment>
<dbReference type="GO" id="GO:0019290">
    <property type="term" value="P:siderophore biosynthetic process"/>
    <property type="evidence" value="ECO:0007669"/>
    <property type="project" value="UniProtKB-ARBA"/>
</dbReference>
<dbReference type="PROSITE" id="PS00798">
    <property type="entry name" value="ALDOKETO_REDUCTASE_1"/>
    <property type="match status" value="2"/>
</dbReference>
<reference evidence="4" key="1">
    <citation type="submission" date="2022-05" db="EMBL/GenBank/DDBJ databases">
        <title>The Musa troglodytarum L. genome provides insights into the mechanism of non-climacteric behaviour and enrichment of carotenoids.</title>
        <authorList>
            <person name="Wang J."/>
        </authorList>
    </citation>
    <scope>NUCLEOTIDE SEQUENCE</scope>
    <source>
        <tissue evidence="4">Leaf</tissue>
    </source>
</reference>
<dbReference type="InterPro" id="IPR023210">
    <property type="entry name" value="NADP_OxRdtase_dom"/>
</dbReference>
<keyword evidence="5" id="KW-1185">Reference proteome</keyword>
<dbReference type="InterPro" id="IPR018170">
    <property type="entry name" value="Aldo/ket_reductase_CS"/>
</dbReference>
<gene>
    <name evidence="4" type="ORF">MUK42_06238</name>
</gene>